<reference evidence="2 3" key="2">
    <citation type="journal article" date="2013" name="Plant Cell Physiol.">
        <title>Rice Annotation Project Database (RAP-DB): an integrative and interactive database for rice genomics.</title>
        <authorList>
            <person name="Sakai H."/>
            <person name="Lee S.S."/>
            <person name="Tanaka T."/>
            <person name="Numa H."/>
            <person name="Kim J."/>
            <person name="Kawahara Y."/>
            <person name="Wakimoto H."/>
            <person name="Yang C.C."/>
            <person name="Iwamoto M."/>
            <person name="Abe T."/>
            <person name="Yamada Y."/>
            <person name="Muto A."/>
            <person name="Inokuchi H."/>
            <person name="Ikemura T."/>
            <person name="Matsumoto T."/>
            <person name="Sasaki T."/>
            <person name="Itoh T."/>
        </authorList>
    </citation>
    <scope>NUCLEOTIDE SEQUENCE [LARGE SCALE GENOMIC DNA]</scope>
    <source>
        <strain evidence="3">cv. Nipponbare</strain>
    </source>
</reference>
<feature type="region of interest" description="Disordered" evidence="1">
    <location>
        <begin position="1"/>
        <end position="87"/>
    </location>
</feature>
<evidence type="ECO:0000313" key="3">
    <source>
        <dbReference type="Proteomes" id="UP000059680"/>
    </source>
</evidence>
<feature type="compositionally biased region" description="Basic residues" evidence="1">
    <location>
        <begin position="19"/>
        <end position="34"/>
    </location>
</feature>
<keyword evidence="3" id="KW-1185">Reference proteome</keyword>
<dbReference type="InParanoid" id="A0A0P0WYE9"/>
<evidence type="ECO:0000256" key="1">
    <source>
        <dbReference type="SAM" id="MobiDB-lite"/>
    </source>
</evidence>
<name>A0A0P0WYE9_ORYSJ</name>
<dbReference type="Gramene" id="Os06t0570400-02">
    <property type="protein sequence ID" value="Os06t0570400-02"/>
    <property type="gene ID" value="Os06g0570400"/>
</dbReference>
<feature type="compositionally biased region" description="Basic and acidic residues" evidence="1">
    <location>
        <begin position="72"/>
        <end position="87"/>
    </location>
</feature>
<sequence length="87" mass="9857">MGGGGAADLGARWGVSLARSRRPSRLARPRRRTLRPPPPPPPRRPARTPPWITRCARARRRRPRPLHSIVELGRKSDNSRRAVAMRD</sequence>
<organism evidence="2 3">
    <name type="scientific">Oryza sativa subsp. japonica</name>
    <name type="common">Rice</name>
    <dbReference type="NCBI Taxonomy" id="39947"/>
    <lineage>
        <taxon>Eukaryota</taxon>
        <taxon>Viridiplantae</taxon>
        <taxon>Streptophyta</taxon>
        <taxon>Embryophyta</taxon>
        <taxon>Tracheophyta</taxon>
        <taxon>Spermatophyta</taxon>
        <taxon>Magnoliopsida</taxon>
        <taxon>Liliopsida</taxon>
        <taxon>Poales</taxon>
        <taxon>Poaceae</taxon>
        <taxon>BOP clade</taxon>
        <taxon>Oryzoideae</taxon>
        <taxon>Oryzeae</taxon>
        <taxon>Oryzinae</taxon>
        <taxon>Oryza</taxon>
        <taxon>Oryza sativa</taxon>
    </lineage>
</organism>
<dbReference type="EMBL" id="AP014962">
    <property type="protein sequence ID" value="BAS98311.1"/>
    <property type="molecule type" value="Genomic_DNA"/>
</dbReference>
<gene>
    <name evidence="2" type="ordered locus">Os06g0570400</name>
    <name evidence="2" type="ORF">OSNPB_060570400</name>
</gene>
<dbReference type="PaxDb" id="39947-A0A0P0WYE9"/>
<feature type="compositionally biased region" description="Basic residues" evidence="1">
    <location>
        <begin position="56"/>
        <end position="65"/>
    </location>
</feature>
<dbReference type="Proteomes" id="UP000059680">
    <property type="component" value="Chromosome 6"/>
</dbReference>
<accession>A0A0P0WYE9</accession>
<proteinExistence type="predicted"/>
<reference evidence="3" key="1">
    <citation type="journal article" date="2005" name="Nature">
        <title>The map-based sequence of the rice genome.</title>
        <authorList>
            <consortium name="International rice genome sequencing project (IRGSP)"/>
            <person name="Matsumoto T."/>
            <person name="Wu J."/>
            <person name="Kanamori H."/>
            <person name="Katayose Y."/>
            <person name="Fujisawa M."/>
            <person name="Namiki N."/>
            <person name="Mizuno H."/>
            <person name="Yamamoto K."/>
            <person name="Antonio B.A."/>
            <person name="Baba T."/>
            <person name="Sakata K."/>
            <person name="Nagamura Y."/>
            <person name="Aoki H."/>
            <person name="Arikawa K."/>
            <person name="Arita K."/>
            <person name="Bito T."/>
            <person name="Chiden Y."/>
            <person name="Fujitsuka N."/>
            <person name="Fukunaka R."/>
            <person name="Hamada M."/>
            <person name="Harada C."/>
            <person name="Hayashi A."/>
            <person name="Hijishita S."/>
            <person name="Honda M."/>
            <person name="Hosokawa S."/>
            <person name="Ichikawa Y."/>
            <person name="Idonuma A."/>
            <person name="Iijima M."/>
            <person name="Ikeda M."/>
            <person name="Ikeno M."/>
            <person name="Ito K."/>
            <person name="Ito S."/>
            <person name="Ito T."/>
            <person name="Ito Y."/>
            <person name="Ito Y."/>
            <person name="Iwabuchi A."/>
            <person name="Kamiya K."/>
            <person name="Karasawa W."/>
            <person name="Kurita K."/>
            <person name="Katagiri S."/>
            <person name="Kikuta A."/>
            <person name="Kobayashi H."/>
            <person name="Kobayashi N."/>
            <person name="Machita K."/>
            <person name="Maehara T."/>
            <person name="Masukawa M."/>
            <person name="Mizubayashi T."/>
            <person name="Mukai Y."/>
            <person name="Nagasaki H."/>
            <person name="Nagata Y."/>
            <person name="Naito S."/>
            <person name="Nakashima M."/>
            <person name="Nakama Y."/>
            <person name="Nakamichi Y."/>
            <person name="Nakamura M."/>
            <person name="Meguro A."/>
            <person name="Negishi M."/>
            <person name="Ohta I."/>
            <person name="Ohta T."/>
            <person name="Okamoto M."/>
            <person name="Ono N."/>
            <person name="Saji S."/>
            <person name="Sakaguchi M."/>
            <person name="Sakai K."/>
            <person name="Shibata M."/>
            <person name="Shimokawa T."/>
            <person name="Song J."/>
            <person name="Takazaki Y."/>
            <person name="Terasawa K."/>
            <person name="Tsugane M."/>
            <person name="Tsuji K."/>
            <person name="Ueda S."/>
            <person name="Waki K."/>
            <person name="Yamagata H."/>
            <person name="Yamamoto M."/>
            <person name="Yamamoto S."/>
            <person name="Yamane H."/>
            <person name="Yoshiki S."/>
            <person name="Yoshihara R."/>
            <person name="Yukawa K."/>
            <person name="Zhong H."/>
            <person name="Yano M."/>
            <person name="Yuan Q."/>
            <person name="Ouyang S."/>
            <person name="Liu J."/>
            <person name="Jones K.M."/>
            <person name="Gansberger K."/>
            <person name="Moffat K."/>
            <person name="Hill J."/>
            <person name="Bera J."/>
            <person name="Fadrosh D."/>
            <person name="Jin S."/>
            <person name="Johri S."/>
            <person name="Kim M."/>
            <person name="Overton L."/>
            <person name="Reardon M."/>
            <person name="Tsitrin T."/>
            <person name="Vuong H."/>
            <person name="Weaver B."/>
            <person name="Ciecko A."/>
            <person name="Tallon L."/>
            <person name="Jackson J."/>
            <person name="Pai G."/>
            <person name="Aken S.V."/>
            <person name="Utterback T."/>
            <person name="Reidmuller S."/>
            <person name="Feldblyum T."/>
            <person name="Hsiao J."/>
            <person name="Zismann V."/>
            <person name="Iobst S."/>
            <person name="de Vazeille A.R."/>
            <person name="Buell C.R."/>
            <person name="Ying K."/>
            <person name="Li Y."/>
            <person name="Lu T."/>
            <person name="Huang Y."/>
            <person name="Zhao Q."/>
            <person name="Feng Q."/>
            <person name="Zhang L."/>
            <person name="Zhu J."/>
            <person name="Weng Q."/>
            <person name="Mu J."/>
            <person name="Lu Y."/>
            <person name="Fan D."/>
            <person name="Liu Y."/>
            <person name="Guan J."/>
            <person name="Zhang Y."/>
            <person name="Yu S."/>
            <person name="Liu X."/>
            <person name="Zhang Y."/>
            <person name="Hong G."/>
            <person name="Han B."/>
            <person name="Choisne N."/>
            <person name="Demange N."/>
            <person name="Orjeda G."/>
            <person name="Samain S."/>
            <person name="Cattolico L."/>
            <person name="Pelletier E."/>
            <person name="Couloux A."/>
            <person name="Segurens B."/>
            <person name="Wincker P."/>
            <person name="D'Hont A."/>
            <person name="Scarpelli C."/>
            <person name="Weissenbach J."/>
            <person name="Salanoubat M."/>
            <person name="Quetier F."/>
            <person name="Yu Y."/>
            <person name="Kim H.R."/>
            <person name="Rambo T."/>
            <person name="Currie J."/>
            <person name="Collura K."/>
            <person name="Luo M."/>
            <person name="Yang T."/>
            <person name="Ammiraju J.S.S."/>
            <person name="Engler F."/>
            <person name="Soderlund C."/>
            <person name="Wing R.A."/>
            <person name="Palmer L.E."/>
            <person name="de la Bastide M."/>
            <person name="Spiegel L."/>
            <person name="Nascimento L."/>
            <person name="Zutavern T."/>
            <person name="O'Shaughnessy A."/>
            <person name="Dike S."/>
            <person name="Dedhia N."/>
            <person name="Preston R."/>
            <person name="Balija V."/>
            <person name="McCombie W.R."/>
            <person name="Chow T."/>
            <person name="Chen H."/>
            <person name="Chung M."/>
            <person name="Chen C."/>
            <person name="Shaw J."/>
            <person name="Wu H."/>
            <person name="Hsiao K."/>
            <person name="Chao Y."/>
            <person name="Chu M."/>
            <person name="Cheng C."/>
            <person name="Hour A."/>
            <person name="Lee P."/>
            <person name="Lin S."/>
            <person name="Lin Y."/>
            <person name="Liou J."/>
            <person name="Liu S."/>
            <person name="Hsing Y."/>
            <person name="Raghuvanshi S."/>
            <person name="Mohanty A."/>
            <person name="Bharti A.K."/>
            <person name="Gaur A."/>
            <person name="Gupta V."/>
            <person name="Kumar D."/>
            <person name="Ravi V."/>
            <person name="Vij S."/>
            <person name="Kapur A."/>
            <person name="Khurana P."/>
            <person name="Khurana P."/>
            <person name="Khurana J.P."/>
            <person name="Tyagi A.K."/>
            <person name="Gaikwad K."/>
            <person name="Singh A."/>
            <person name="Dalal V."/>
            <person name="Srivastava S."/>
            <person name="Dixit A."/>
            <person name="Pal A.K."/>
            <person name="Ghazi I.A."/>
            <person name="Yadav M."/>
            <person name="Pandit A."/>
            <person name="Bhargava A."/>
            <person name="Sureshbabu K."/>
            <person name="Batra K."/>
            <person name="Sharma T.R."/>
            <person name="Mohapatra T."/>
            <person name="Singh N.K."/>
            <person name="Messing J."/>
            <person name="Nelson A.B."/>
            <person name="Fuks G."/>
            <person name="Kavchok S."/>
            <person name="Keizer G."/>
            <person name="Linton E."/>
            <person name="Llaca V."/>
            <person name="Song R."/>
            <person name="Tanyolac B."/>
            <person name="Young S."/>
            <person name="Ho-Il K."/>
            <person name="Hahn J.H."/>
            <person name="Sangsakoo G."/>
            <person name="Vanavichit A."/>
            <person name="de Mattos Luiz.A.T."/>
            <person name="Zimmer P.D."/>
            <person name="Malone G."/>
            <person name="Dellagostin O."/>
            <person name="de Oliveira A.C."/>
            <person name="Bevan M."/>
            <person name="Bancroft I."/>
            <person name="Minx P."/>
            <person name="Cordum H."/>
            <person name="Wilson R."/>
            <person name="Cheng Z."/>
            <person name="Jin W."/>
            <person name="Jiang J."/>
            <person name="Leong S.A."/>
            <person name="Iwama H."/>
            <person name="Gojobori T."/>
            <person name="Itoh T."/>
            <person name="Niimura Y."/>
            <person name="Fujii Y."/>
            <person name="Habara T."/>
            <person name="Sakai H."/>
            <person name="Sato Y."/>
            <person name="Wilson G."/>
            <person name="Kumar K."/>
            <person name="McCouch S."/>
            <person name="Juretic N."/>
            <person name="Hoen D."/>
            <person name="Wright S."/>
            <person name="Bruskiewich R."/>
            <person name="Bureau T."/>
            <person name="Miyao A."/>
            <person name="Hirochika H."/>
            <person name="Nishikawa T."/>
            <person name="Kadowaki K."/>
            <person name="Sugiura M."/>
            <person name="Burr B."/>
            <person name="Sasaki T."/>
        </authorList>
    </citation>
    <scope>NUCLEOTIDE SEQUENCE [LARGE SCALE GENOMIC DNA]</scope>
    <source>
        <strain evidence="3">cv. Nipponbare</strain>
    </source>
</reference>
<reference evidence="2 3" key="3">
    <citation type="journal article" date="2013" name="Rice">
        <title>Improvement of the Oryza sativa Nipponbare reference genome using next generation sequence and optical map data.</title>
        <authorList>
            <person name="Kawahara Y."/>
            <person name="de la Bastide M."/>
            <person name="Hamilton J.P."/>
            <person name="Kanamori H."/>
            <person name="McCombie W.R."/>
            <person name="Ouyang S."/>
            <person name="Schwartz D.C."/>
            <person name="Tanaka T."/>
            <person name="Wu J."/>
            <person name="Zhou S."/>
            <person name="Childs K.L."/>
            <person name="Davidson R.M."/>
            <person name="Lin H."/>
            <person name="Quesada-Ocampo L."/>
            <person name="Vaillancourt B."/>
            <person name="Sakai H."/>
            <person name="Lee S.S."/>
            <person name="Kim J."/>
            <person name="Numa H."/>
            <person name="Itoh T."/>
            <person name="Buell C.R."/>
            <person name="Matsumoto T."/>
        </authorList>
    </citation>
    <scope>NUCLEOTIDE SEQUENCE [LARGE SCALE GENOMIC DNA]</scope>
    <source>
        <strain evidence="3">cv. Nipponbare</strain>
    </source>
</reference>
<protein>
    <submittedName>
        <fullName evidence="2">Os06g0570400 protein</fullName>
    </submittedName>
</protein>
<dbReference type="AlphaFoldDB" id="A0A0P0WYE9"/>
<evidence type="ECO:0000313" key="2">
    <source>
        <dbReference type="EMBL" id="BAS98311.1"/>
    </source>
</evidence>
<dbReference type="Gramene" id="Os06t0570400-01">
    <property type="protein sequence ID" value="Os06t0570400-01"/>
    <property type="gene ID" value="Os06g0570400"/>
</dbReference>